<evidence type="ECO:0000256" key="8">
    <source>
        <dbReference type="ARBA" id="ARBA00022763"/>
    </source>
</evidence>
<feature type="chain" id="PRO_5043842823" description="Adenine DNA glycosylase" evidence="15">
    <location>
        <begin position="20"/>
        <end position="366"/>
    </location>
</feature>
<dbReference type="AlphaFoldDB" id="A0AAV5P4X5"/>
<sequence length="366" mass="38579">MLVLVGTTLAAAPPRGAGAAPTAAQVGAQCVRPDPDPPEDPPPVPAPTPRPARADDPVRTAPSTALSTAPSDPHAGLRGAVGRWFGATARDLPWRAADRTAWGVLVSEVMLQQTPVVRVEPAWRAWMERWPEPADLAAAPTADVLRAWGRLGYPRRALRLQECARAIVERHDGEVPRGEEALRALPGVGEYTAAAVTAFAHGRRAVVVDTNVRRVLARAVGGVALPAPSYTAAERATAAAVAPPDDDDAVLWAAASMELGALVCTAHAPRCGVCPVRDACAWRLAGRPGDEHAARRRTQAWVGTDRQARGRVMAALRDAPGPVPRGVVAEVWHDAAQLDRCVASLVEDGLVEQEDGPGGVLYRLPV</sequence>
<evidence type="ECO:0000256" key="13">
    <source>
        <dbReference type="ARBA" id="ARBA00023295"/>
    </source>
</evidence>
<dbReference type="InterPro" id="IPR044298">
    <property type="entry name" value="MIG/MutY"/>
</dbReference>
<comment type="similarity">
    <text evidence="3">Belongs to the Nth/MutY family.</text>
</comment>
<dbReference type="InterPro" id="IPR004036">
    <property type="entry name" value="Endonuclease-III-like_CS2"/>
</dbReference>
<evidence type="ECO:0000256" key="15">
    <source>
        <dbReference type="SAM" id="SignalP"/>
    </source>
</evidence>
<dbReference type="EMBL" id="BSTG01000001">
    <property type="protein sequence ID" value="GLY56177.1"/>
    <property type="molecule type" value="Genomic_DNA"/>
</dbReference>
<dbReference type="Gene3D" id="1.10.1670.10">
    <property type="entry name" value="Helix-hairpin-Helix base-excision DNA repair enzymes (C-terminal)"/>
    <property type="match status" value="1"/>
</dbReference>
<keyword evidence="12" id="KW-0234">DNA repair</keyword>
<evidence type="ECO:0000256" key="5">
    <source>
        <dbReference type="ARBA" id="ARBA00022023"/>
    </source>
</evidence>
<dbReference type="InterPro" id="IPR011257">
    <property type="entry name" value="DNA_glycosylase"/>
</dbReference>
<dbReference type="InterPro" id="IPR000445">
    <property type="entry name" value="HhH_motif"/>
</dbReference>
<dbReference type="SMART" id="SM00478">
    <property type="entry name" value="ENDO3c"/>
    <property type="match status" value="1"/>
</dbReference>
<proteinExistence type="inferred from homology"/>
<keyword evidence="10" id="KW-0408">Iron</keyword>
<evidence type="ECO:0000256" key="12">
    <source>
        <dbReference type="ARBA" id="ARBA00023204"/>
    </source>
</evidence>
<dbReference type="InterPro" id="IPR003265">
    <property type="entry name" value="HhH-GPD_domain"/>
</dbReference>
<dbReference type="Proteomes" id="UP001165168">
    <property type="component" value="Unassembled WGS sequence"/>
</dbReference>
<protein>
    <recommendedName>
        <fullName evidence="5">Adenine DNA glycosylase</fullName>
        <ecNumber evidence="4">3.2.2.31</ecNumber>
    </recommendedName>
</protein>
<dbReference type="EC" id="3.2.2.31" evidence="4"/>
<name>A0AAV5P4X5_CELCE</name>
<feature type="signal peptide" evidence="15">
    <location>
        <begin position="1"/>
        <end position="19"/>
    </location>
</feature>
<dbReference type="Pfam" id="PF00633">
    <property type="entry name" value="HHH"/>
    <property type="match status" value="1"/>
</dbReference>
<feature type="domain" description="HhH-GPD" evidence="16">
    <location>
        <begin position="110"/>
        <end position="262"/>
    </location>
</feature>
<reference evidence="17" key="1">
    <citation type="submission" date="2023-03" db="EMBL/GenBank/DDBJ databases">
        <title>Cellulosimicrobium cellulans NBRC 103059.</title>
        <authorList>
            <person name="Ichikawa N."/>
            <person name="Sato H."/>
            <person name="Tonouchi N."/>
        </authorList>
    </citation>
    <scope>NUCLEOTIDE SEQUENCE</scope>
    <source>
        <strain evidence="17">NBRC 103059</strain>
    </source>
</reference>
<evidence type="ECO:0000256" key="7">
    <source>
        <dbReference type="ARBA" id="ARBA00022723"/>
    </source>
</evidence>
<keyword evidence="15" id="KW-0732">Signal</keyword>
<dbReference type="PANTHER" id="PTHR42944:SF1">
    <property type="entry name" value="ADENINE DNA GLYCOSYLASE"/>
    <property type="match status" value="1"/>
</dbReference>
<keyword evidence="11" id="KW-0411">Iron-sulfur</keyword>
<feature type="compositionally biased region" description="Low complexity" evidence="14">
    <location>
        <begin position="1"/>
        <end position="24"/>
    </location>
</feature>
<evidence type="ECO:0000256" key="14">
    <source>
        <dbReference type="SAM" id="MobiDB-lite"/>
    </source>
</evidence>
<comment type="cofactor">
    <cofactor evidence="2">
        <name>[4Fe-4S] cluster</name>
        <dbReference type="ChEBI" id="CHEBI:49883"/>
    </cofactor>
</comment>
<dbReference type="SMART" id="SM00525">
    <property type="entry name" value="FES"/>
    <property type="match status" value="1"/>
</dbReference>
<evidence type="ECO:0000256" key="4">
    <source>
        <dbReference type="ARBA" id="ARBA00012045"/>
    </source>
</evidence>
<dbReference type="GO" id="GO:0035485">
    <property type="term" value="F:adenine/guanine mispair binding"/>
    <property type="evidence" value="ECO:0007669"/>
    <property type="project" value="TreeGrafter"/>
</dbReference>
<dbReference type="CDD" id="cd00056">
    <property type="entry name" value="ENDO3c"/>
    <property type="match status" value="1"/>
</dbReference>
<dbReference type="GO" id="GO:0051539">
    <property type="term" value="F:4 iron, 4 sulfur cluster binding"/>
    <property type="evidence" value="ECO:0007669"/>
    <property type="project" value="UniProtKB-KW"/>
</dbReference>
<comment type="caution">
    <text evidence="17">The sequence shown here is derived from an EMBL/GenBank/DDBJ whole genome shotgun (WGS) entry which is preliminary data.</text>
</comment>
<feature type="region of interest" description="Disordered" evidence="14">
    <location>
        <begin position="1"/>
        <end position="74"/>
    </location>
</feature>
<organism evidence="17 18">
    <name type="scientific">Cellulosimicrobium cellulans</name>
    <name type="common">Arthrobacter luteus</name>
    <dbReference type="NCBI Taxonomy" id="1710"/>
    <lineage>
        <taxon>Bacteria</taxon>
        <taxon>Bacillati</taxon>
        <taxon>Actinomycetota</taxon>
        <taxon>Actinomycetes</taxon>
        <taxon>Micrococcales</taxon>
        <taxon>Promicromonosporaceae</taxon>
        <taxon>Cellulosimicrobium</taxon>
    </lineage>
</organism>
<dbReference type="InterPro" id="IPR003651">
    <property type="entry name" value="Endonuclease3_FeS-loop_motif"/>
</dbReference>
<dbReference type="SUPFAM" id="SSF48150">
    <property type="entry name" value="DNA-glycosylase"/>
    <property type="match status" value="1"/>
</dbReference>
<gene>
    <name evidence="17" type="ORF">Ccel01_07790</name>
</gene>
<evidence type="ECO:0000256" key="11">
    <source>
        <dbReference type="ARBA" id="ARBA00023014"/>
    </source>
</evidence>
<dbReference type="GO" id="GO:0006298">
    <property type="term" value="P:mismatch repair"/>
    <property type="evidence" value="ECO:0007669"/>
    <property type="project" value="TreeGrafter"/>
</dbReference>
<accession>A0AAV5P4X5</accession>
<dbReference type="GO" id="GO:0046872">
    <property type="term" value="F:metal ion binding"/>
    <property type="evidence" value="ECO:0007669"/>
    <property type="project" value="UniProtKB-KW"/>
</dbReference>
<evidence type="ECO:0000256" key="10">
    <source>
        <dbReference type="ARBA" id="ARBA00023004"/>
    </source>
</evidence>
<dbReference type="Gene3D" id="1.10.340.30">
    <property type="entry name" value="Hypothetical protein, domain 2"/>
    <property type="match status" value="1"/>
</dbReference>
<feature type="compositionally biased region" description="Pro residues" evidence="14">
    <location>
        <begin position="40"/>
        <end position="50"/>
    </location>
</feature>
<keyword evidence="6" id="KW-0004">4Fe-4S</keyword>
<evidence type="ECO:0000313" key="17">
    <source>
        <dbReference type="EMBL" id="GLY56177.1"/>
    </source>
</evidence>
<keyword evidence="7" id="KW-0479">Metal-binding</keyword>
<evidence type="ECO:0000256" key="1">
    <source>
        <dbReference type="ARBA" id="ARBA00000843"/>
    </source>
</evidence>
<evidence type="ECO:0000256" key="3">
    <source>
        <dbReference type="ARBA" id="ARBA00008343"/>
    </source>
</evidence>
<evidence type="ECO:0000313" key="18">
    <source>
        <dbReference type="Proteomes" id="UP001165168"/>
    </source>
</evidence>
<dbReference type="GO" id="GO:0032357">
    <property type="term" value="F:oxidized purine DNA binding"/>
    <property type="evidence" value="ECO:0007669"/>
    <property type="project" value="TreeGrafter"/>
</dbReference>
<keyword evidence="13" id="KW-0326">Glycosidase</keyword>
<evidence type="ECO:0000256" key="2">
    <source>
        <dbReference type="ARBA" id="ARBA00001966"/>
    </source>
</evidence>
<dbReference type="GO" id="GO:0034039">
    <property type="term" value="F:8-oxo-7,8-dihydroguanine DNA N-glycosylase activity"/>
    <property type="evidence" value="ECO:0007669"/>
    <property type="project" value="TreeGrafter"/>
</dbReference>
<comment type="catalytic activity">
    <reaction evidence="1">
        <text>Hydrolyzes free adenine bases from 7,8-dihydro-8-oxoguanine:adenine mismatched double-stranded DNA, leaving an apurinic site.</text>
        <dbReference type="EC" id="3.2.2.31"/>
    </reaction>
</comment>
<dbReference type="GO" id="GO:0006284">
    <property type="term" value="P:base-excision repair"/>
    <property type="evidence" value="ECO:0007669"/>
    <property type="project" value="InterPro"/>
</dbReference>
<evidence type="ECO:0000259" key="16">
    <source>
        <dbReference type="SMART" id="SM00478"/>
    </source>
</evidence>
<dbReference type="InterPro" id="IPR023170">
    <property type="entry name" value="HhH_base_excis_C"/>
</dbReference>
<evidence type="ECO:0000256" key="9">
    <source>
        <dbReference type="ARBA" id="ARBA00022801"/>
    </source>
</evidence>
<dbReference type="PROSITE" id="PS01155">
    <property type="entry name" value="ENDONUCLEASE_III_2"/>
    <property type="match status" value="1"/>
</dbReference>
<dbReference type="GO" id="GO:0000701">
    <property type="term" value="F:purine-specific mismatch base pair DNA N-glycosylase activity"/>
    <property type="evidence" value="ECO:0007669"/>
    <property type="project" value="UniProtKB-EC"/>
</dbReference>
<keyword evidence="9" id="KW-0378">Hydrolase</keyword>
<dbReference type="FunFam" id="1.10.340.30:FF:000003">
    <property type="entry name" value="A/G-specific adenine glycosylase"/>
    <property type="match status" value="1"/>
</dbReference>
<evidence type="ECO:0000256" key="6">
    <source>
        <dbReference type="ARBA" id="ARBA00022485"/>
    </source>
</evidence>
<keyword evidence="8" id="KW-0227">DNA damage</keyword>
<dbReference type="Pfam" id="PF00730">
    <property type="entry name" value="HhH-GPD"/>
    <property type="match status" value="1"/>
</dbReference>
<dbReference type="PANTHER" id="PTHR42944">
    <property type="entry name" value="ADENINE DNA GLYCOSYLASE"/>
    <property type="match status" value="1"/>
</dbReference>